<reference evidence="8" key="1">
    <citation type="journal article" date="2013" name="Genome Announc.">
        <title>Whole-Genome Sequencing of Lactobacillus shenzhenensis Strain LY-73T.</title>
        <authorList>
            <person name="Lin Z."/>
            <person name="Liu Z."/>
            <person name="Yang R."/>
            <person name="Zou Y."/>
            <person name="Wan D."/>
            <person name="Chen J."/>
            <person name="Guo M."/>
            <person name="Zhao J."/>
            <person name="Fang C."/>
            <person name="Yang R."/>
            <person name="Liu F."/>
        </authorList>
    </citation>
    <scope>NUCLEOTIDE SEQUENCE [LARGE SCALE GENOMIC DNA]</scope>
    <source>
        <strain evidence="8">LY-73</strain>
    </source>
</reference>
<evidence type="ECO:0000256" key="2">
    <source>
        <dbReference type="ARBA" id="ARBA00022670"/>
    </source>
</evidence>
<evidence type="ECO:0000256" key="3">
    <source>
        <dbReference type="ARBA" id="ARBA00022801"/>
    </source>
</evidence>
<dbReference type="Pfam" id="PF04327">
    <property type="entry name" value="Peptidase_Prp"/>
    <property type="match status" value="1"/>
</dbReference>
<dbReference type="AlphaFoldDB" id="U4TQ29"/>
<dbReference type="SUPFAM" id="SSF118010">
    <property type="entry name" value="TM1457-like"/>
    <property type="match status" value="1"/>
</dbReference>
<name>U4TQ29_9LACO</name>
<dbReference type="PANTHER" id="PTHR39178">
    <property type="entry name" value="HYPOTHETICAL RIBOSOME-ASSOCIATED PROTEIN"/>
    <property type="match status" value="1"/>
</dbReference>
<evidence type="ECO:0000256" key="6">
    <source>
        <dbReference type="ARBA" id="ARBA00044538"/>
    </source>
</evidence>
<keyword evidence="2" id="KW-0645">Protease</keyword>
<evidence type="ECO:0000256" key="4">
    <source>
        <dbReference type="ARBA" id="ARBA00022807"/>
    </source>
</evidence>
<organism evidence="7 8">
    <name type="scientific">Schleiferilactobacillus shenzhenensis LY-73</name>
    <dbReference type="NCBI Taxonomy" id="1231336"/>
    <lineage>
        <taxon>Bacteria</taxon>
        <taxon>Bacillati</taxon>
        <taxon>Bacillota</taxon>
        <taxon>Bacilli</taxon>
        <taxon>Lactobacillales</taxon>
        <taxon>Lactobacillaceae</taxon>
        <taxon>Schleiferilactobacillus</taxon>
    </lineage>
</organism>
<dbReference type="Gene3D" id="3.30.70.1490">
    <property type="entry name" value="Cysteine protease Prp"/>
    <property type="match status" value="1"/>
</dbReference>
<dbReference type="GO" id="GO:0042254">
    <property type="term" value="P:ribosome biogenesis"/>
    <property type="evidence" value="ECO:0007669"/>
    <property type="project" value="UniProtKB-KW"/>
</dbReference>
<dbReference type="eggNOG" id="COG2868">
    <property type="taxonomic scope" value="Bacteria"/>
</dbReference>
<keyword evidence="1" id="KW-0690">Ribosome biogenesis</keyword>
<dbReference type="PANTHER" id="PTHR39178:SF1">
    <property type="entry name" value="RIBOSOMAL-PROCESSING CYSTEINE PROTEASE PRP"/>
    <property type="match status" value="1"/>
</dbReference>
<gene>
    <name evidence="7" type="ORF">L248_2628</name>
</gene>
<dbReference type="GO" id="GO:0006508">
    <property type="term" value="P:proteolysis"/>
    <property type="evidence" value="ECO:0007669"/>
    <property type="project" value="UniProtKB-KW"/>
</dbReference>
<protein>
    <recommendedName>
        <fullName evidence="6">Ribosomal processing cysteine protease Prp</fullName>
    </recommendedName>
</protein>
<evidence type="ECO:0000313" key="7">
    <source>
        <dbReference type="EMBL" id="ERL65555.1"/>
    </source>
</evidence>
<keyword evidence="3" id="KW-0378">Hydrolase</keyword>
<evidence type="ECO:0000256" key="1">
    <source>
        <dbReference type="ARBA" id="ARBA00022517"/>
    </source>
</evidence>
<sequence length="121" mass="12854">MMIKADFYRDPDGNITRFTITGHAGSGPYGYDIVCAAVSAVAIGTVNGIEGLAGIMPAVQTDDEEGGLLTATLPAVMVQEKLTIAQILLENLLLELQSIRAEYGQFLQVKTNQDTQPSPVA</sequence>
<keyword evidence="4" id="KW-0788">Thiol protease</keyword>
<keyword evidence="8" id="KW-1185">Reference proteome</keyword>
<dbReference type="HOGENOM" id="CLU_140910_1_0_9"/>
<dbReference type="Proteomes" id="UP000030647">
    <property type="component" value="Unassembled WGS sequence"/>
</dbReference>
<dbReference type="STRING" id="1231336.L248_2628"/>
<dbReference type="GO" id="GO:0008234">
    <property type="term" value="F:cysteine-type peptidase activity"/>
    <property type="evidence" value="ECO:0007669"/>
    <property type="project" value="UniProtKB-KW"/>
</dbReference>
<dbReference type="InterPro" id="IPR007422">
    <property type="entry name" value="Peptidase_Prp"/>
</dbReference>
<accession>U4TQ29</accession>
<evidence type="ECO:0000313" key="8">
    <source>
        <dbReference type="Proteomes" id="UP000030647"/>
    </source>
</evidence>
<comment type="similarity">
    <text evidence="5">Belongs to the Prp family.</text>
</comment>
<dbReference type="EMBL" id="KI271586">
    <property type="protein sequence ID" value="ERL65555.1"/>
    <property type="molecule type" value="Genomic_DNA"/>
</dbReference>
<proteinExistence type="inferred from homology"/>
<dbReference type="InterPro" id="IPR036764">
    <property type="entry name" value="Peptidase_Prp_sf"/>
</dbReference>
<dbReference type="CDD" id="cd16332">
    <property type="entry name" value="Prp-like"/>
    <property type="match status" value="1"/>
</dbReference>
<evidence type="ECO:0000256" key="5">
    <source>
        <dbReference type="ARBA" id="ARBA00044503"/>
    </source>
</evidence>